<organism evidence="2 3">
    <name type="scientific">Biomphalaria pfeifferi</name>
    <name type="common">Bloodfluke planorb</name>
    <name type="synonym">Freshwater snail</name>
    <dbReference type="NCBI Taxonomy" id="112525"/>
    <lineage>
        <taxon>Eukaryota</taxon>
        <taxon>Metazoa</taxon>
        <taxon>Spiralia</taxon>
        <taxon>Lophotrochozoa</taxon>
        <taxon>Mollusca</taxon>
        <taxon>Gastropoda</taxon>
        <taxon>Heterobranchia</taxon>
        <taxon>Euthyneura</taxon>
        <taxon>Panpulmonata</taxon>
        <taxon>Hygrophila</taxon>
        <taxon>Lymnaeoidea</taxon>
        <taxon>Planorbidae</taxon>
        <taxon>Biomphalaria</taxon>
    </lineage>
</organism>
<comment type="caution">
    <text evidence="2">The sequence shown here is derived from an EMBL/GenBank/DDBJ whole genome shotgun (WGS) entry which is preliminary data.</text>
</comment>
<feature type="compositionally biased region" description="Polar residues" evidence="1">
    <location>
        <begin position="19"/>
        <end position="35"/>
    </location>
</feature>
<dbReference type="Proteomes" id="UP001233172">
    <property type="component" value="Unassembled WGS sequence"/>
</dbReference>
<evidence type="ECO:0000256" key="1">
    <source>
        <dbReference type="SAM" id="MobiDB-lite"/>
    </source>
</evidence>
<keyword evidence="3" id="KW-1185">Reference proteome</keyword>
<dbReference type="EMBL" id="JASAOG010000164">
    <property type="protein sequence ID" value="KAK0046502.1"/>
    <property type="molecule type" value="Genomic_DNA"/>
</dbReference>
<accession>A0AAD8EZR6</accession>
<evidence type="ECO:0000313" key="3">
    <source>
        <dbReference type="Proteomes" id="UP001233172"/>
    </source>
</evidence>
<reference evidence="2" key="2">
    <citation type="submission" date="2023-04" db="EMBL/GenBank/DDBJ databases">
        <authorList>
            <person name="Bu L."/>
            <person name="Lu L."/>
            <person name="Laidemitt M.R."/>
            <person name="Zhang S.M."/>
            <person name="Mutuku M."/>
            <person name="Mkoji G."/>
            <person name="Steinauer M."/>
            <person name="Loker E.S."/>
        </authorList>
    </citation>
    <scope>NUCLEOTIDE SEQUENCE</scope>
    <source>
        <strain evidence="2">KasaAsao</strain>
        <tissue evidence="2">Whole Snail</tissue>
    </source>
</reference>
<feature type="compositionally biased region" description="Polar residues" evidence="1">
    <location>
        <begin position="46"/>
        <end position="67"/>
    </location>
</feature>
<reference evidence="2" key="1">
    <citation type="journal article" date="2023" name="PLoS Negl. Trop. Dis.">
        <title>A genome sequence for Biomphalaria pfeifferi, the major vector snail for the human-infecting parasite Schistosoma mansoni.</title>
        <authorList>
            <person name="Bu L."/>
            <person name="Lu L."/>
            <person name="Laidemitt M.R."/>
            <person name="Zhang S.M."/>
            <person name="Mutuku M."/>
            <person name="Mkoji G."/>
            <person name="Steinauer M."/>
            <person name="Loker E.S."/>
        </authorList>
    </citation>
    <scope>NUCLEOTIDE SEQUENCE</scope>
    <source>
        <strain evidence="2">KasaAsao</strain>
    </source>
</reference>
<proteinExistence type="predicted"/>
<dbReference type="AlphaFoldDB" id="A0AAD8EZR6"/>
<evidence type="ECO:0000313" key="2">
    <source>
        <dbReference type="EMBL" id="KAK0046502.1"/>
    </source>
</evidence>
<feature type="compositionally biased region" description="Basic residues" evidence="1">
    <location>
        <begin position="36"/>
        <end position="45"/>
    </location>
</feature>
<protein>
    <submittedName>
        <fullName evidence="2">Uncharacterized protein</fullName>
    </submittedName>
</protein>
<name>A0AAD8EZR6_BIOPF</name>
<feature type="region of interest" description="Disordered" evidence="1">
    <location>
        <begin position="19"/>
        <end position="87"/>
    </location>
</feature>
<sequence length="87" mass="9869">MRENTKVSISVRNLQITSGTSNISQKSPSHQWNIKHQSKITKSRVVHQTSVRNLQVTSRASNISQKSPSHEWSIKHQSDISKSPVEH</sequence>
<gene>
    <name evidence="2" type="ORF">Bpfe_024020</name>
</gene>
<feature type="compositionally biased region" description="Basic and acidic residues" evidence="1">
    <location>
        <begin position="68"/>
        <end position="87"/>
    </location>
</feature>